<name>A0A1V1I1Y2_9FIRM</name>
<reference evidence="2 3" key="1">
    <citation type="submission" date="2014-04" db="EMBL/GenBank/DDBJ databases">
        <authorList>
            <person name="Hornung B.V."/>
        </authorList>
    </citation>
    <scope>NUCLEOTIDE SEQUENCE [LARGE SCALE GENOMIC DNA]</scope>
    <source>
        <strain evidence="2 3">CRIB</strain>
    </source>
</reference>
<gene>
    <name evidence="2" type="ORF">CRIB_1611</name>
</gene>
<sequence length="203" mass="24787">MKEKYYEELLNIKTTGDQSWDETKKCYHPYEPTPYFALDKLFENYHINENDSVIDFGCGKGRLNFYLNYNYRCNVLGIEMDENFYNQCMENKKEYLKNNKREDDKINFLCTLAQEYEIGDKDNKFYFFNPFSVHIFMKVVENILISFENNARKIDIILYYPSDDYIYYLENCTPFMQIEEVRLDALYRSDNQERFLVYELSYY</sequence>
<dbReference type="Proteomes" id="UP000245622">
    <property type="component" value="Chromosome 1"/>
</dbReference>
<proteinExistence type="predicted"/>
<organism evidence="2 3">
    <name type="scientific">Romboutsia ilealis</name>
    <dbReference type="NCBI Taxonomy" id="1115758"/>
    <lineage>
        <taxon>Bacteria</taxon>
        <taxon>Bacillati</taxon>
        <taxon>Bacillota</taxon>
        <taxon>Clostridia</taxon>
        <taxon>Peptostreptococcales</taxon>
        <taxon>Peptostreptococcaceae</taxon>
        <taxon>Romboutsia</taxon>
    </lineage>
</organism>
<dbReference type="GeneID" id="82205645"/>
<keyword evidence="2" id="KW-0808">Transferase</keyword>
<protein>
    <submittedName>
        <fullName evidence="2">Methyltransferase</fullName>
    </submittedName>
</protein>
<dbReference type="GO" id="GO:0008168">
    <property type="term" value="F:methyltransferase activity"/>
    <property type="evidence" value="ECO:0007669"/>
    <property type="project" value="UniProtKB-KW"/>
</dbReference>
<evidence type="ECO:0000313" key="2">
    <source>
        <dbReference type="EMBL" id="CED94218.1"/>
    </source>
</evidence>
<evidence type="ECO:0000313" key="3">
    <source>
        <dbReference type="Proteomes" id="UP000245622"/>
    </source>
</evidence>
<dbReference type="Pfam" id="PF13679">
    <property type="entry name" value="Methyltransf_32"/>
    <property type="match status" value="1"/>
</dbReference>
<feature type="domain" description="Methyltransferase" evidence="1">
    <location>
        <begin position="41"/>
        <end position="99"/>
    </location>
</feature>
<evidence type="ECO:0000259" key="1">
    <source>
        <dbReference type="Pfam" id="PF13679"/>
    </source>
</evidence>
<keyword evidence="2" id="KW-0489">Methyltransferase</keyword>
<dbReference type="AlphaFoldDB" id="A0A1V1I1Y2"/>
<keyword evidence="3" id="KW-1185">Reference proteome</keyword>
<dbReference type="InterPro" id="IPR025714">
    <property type="entry name" value="Methyltranfer_dom"/>
</dbReference>
<dbReference type="InterPro" id="IPR029063">
    <property type="entry name" value="SAM-dependent_MTases_sf"/>
</dbReference>
<dbReference type="SUPFAM" id="SSF53335">
    <property type="entry name" value="S-adenosyl-L-methionine-dependent methyltransferases"/>
    <property type="match status" value="1"/>
</dbReference>
<dbReference type="GO" id="GO:0032259">
    <property type="term" value="P:methylation"/>
    <property type="evidence" value="ECO:0007669"/>
    <property type="project" value="UniProtKB-KW"/>
</dbReference>
<dbReference type="RefSeq" id="WP_180701758.1">
    <property type="nucleotide sequence ID" value="NZ_CAOJQT010000056.1"/>
</dbReference>
<dbReference type="CDD" id="cd02440">
    <property type="entry name" value="AdoMet_MTases"/>
    <property type="match status" value="1"/>
</dbReference>
<accession>A0A1V1I1Y2</accession>
<dbReference type="EMBL" id="LN555523">
    <property type="protein sequence ID" value="CED94218.1"/>
    <property type="molecule type" value="Genomic_DNA"/>
</dbReference>
<dbReference type="KEGG" id="ril:CRIB_1611"/>
<dbReference type="Gene3D" id="3.40.50.150">
    <property type="entry name" value="Vaccinia Virus protein VP39"/>
    <property type="match status" value="1"/>
</dbReference>